<keyword evidence="5" id="KW-0408">Iron</keyword>
<sequence>MSQSSITFITPSYTPEQQKVIDRLEGDLHTHMYEVKPKRFAHSISVGHMAETMALVYDVNPFYARIAGILHDWDKVLSTKETLARACACKLDMGGAPYQNVAGLIHGPLAACELPKYYPWLPQEVLGAISKHTTADLEMSDLDKIVYVADLIEPERPEFSGIAQVRDLFKKGASLDELYQASFMETLSYVVASRKYLYPKSVAIYNAMIENTHAKEQH</sequence>
<dbReference type="GO" id="GO:0046872">
    <property type="term" value="F:metal ion binding"/>
    <property type="evidence" value="ECO:0007669"/>
    <property type="project" value="UniProtKB-KW"/>
</dbReference>
<proteinExistence type="predicted"/>
<dbReference type="Gene3D" id="1.10.3210.10">
    <property type="entry name" value="Hypothetical protein af1432"/>
    <property type="match status" value="1"/>
</dbReference>
<dbReference type="InterPro" id="IPR005249">
    <property type="entry name" value="YqeK"/>
</dbReference>
<dbReference type="EMBL" id="JABZGW010000271">
    <property type="protein sequence ID" value="MBF4808231.1"/>
    <property type="molecule type" value="Genomic_DNA"/>
</dbReference>
<dbReference type="InterPro" id="IPR051094">
    <property type="entry name" value="Diverse_Catalytic_Enzymes"/>
</dbReference>
<keyword evidence="3" id="KW-0547">Nucleotide-binding</keyword>
<dbReference type="EC" id="3.6.1.41" evidence="1"/>
<evidence type="ECO:0000256" key="1">
    <source>
        <dbReference type="ARBA" id="ARBA00012506"/>
    </source>
</evidence>
<evidence type="ECO:0000256" key="6">
    <source>
        <dbReference type="ARBA" id="ARBA00049417"/>
    </source>
</evidence>
<dbReference type="Pfam" id="PF01966">
    <property type="entry name" value="HD"/>
    <property type="match status" value="1"/>
</dbReference>
<keyword evidence="2" id="KW-0479">Metal-binding</keyword>
<gene>
    <name evidence="8" type="primary">yqeK</name>
    <name evidence="8" type="ORF">HXK26_06000</name>
</gene>
<protein>
    <recommendedName>
        <fullName evidence="1">bis(5'-nucleosyl)-tetraphosphatase (symmetrical)</fullName>
        <ecNumber evidence="1">3.6.1.41</ecNumber>
    </recommendedName>
</protein>
<dbReference type="InterPro" id="IPR006674">
    <property type="entry name" value="HD_domain"/>
</dbReference>
<dbReference type="CDD" id="cd00077">
    <property type="entry name" value="HDc"/>
    <property type="match status" value="1"/>
</dbReference>
<dbReference type="SUPFAM" id="SSF109604">
    <property type="entry name" value="HD-domain/PDEase-like"/>
    <property type="match status" value="1"/>
</dbReference>
<dbReference type="AlphaFoldDB" id="A0A930VX88"/>
<evidence type="ECO:0000256" key="2">
    <source>
        <dbReference type="ARBA" id="ARBA00022723"/>
    </source>
</evidence>
<keyword evidence="4 8" id="KW-0378">Hydrolase</keyword>
<evidence type="ECO:0000313" key="8">
    <source>
        <dbReference type="EMBL" id="MBF4808231.1"/>
    </source>
</evidence>
<feature type="domain" description="HD/PDEase" evidence="7">
    <location>
        <begin position="35"/>
        <end position="164"/>
    </location>
</feature>
<evidence type="ECO:0000313" key="9">
    <source>
        <dbReference type="Proteomes" id="UP000698335"/>
    </source>
</evidence>
<organism evidence="8 9">
    <name type="scientific">Lancefieldella rimae</name>
    <dbReference type="NCBI Taxonomy" id="1383"/>
    <lineage>
        <taxon>Bacteria</taxon>
        <taxon>Bacillati</taxon>
        <taxon>Actinomycetota</taxon>
        <taxon>Coriobacteriia</taxon>
        <taxon>Coriobacteriales</taxon>
        <taxon>Atopobiaceae</taxon>
        <taxon>Lancefieldella</taxon>
    </lineage>
</organism>
<name>A0A930VX88_9ACTN</name>
<evidence type="ECO:0000259" key="7">
    <source>
        <dbReference type="SMART" id="SM00471"/>
    </source>
</evidence>
<dbReference type="InterPro" id="IPR003607">
    <property type="entry name" value="HD/PDEase_dom"/>
</dbReference>
<evidence type="ECO:0000256" key="3">
    <source>
        <dbReference type="ARBA" id="ARBA00022741"/>
    </source>
</evidence>
<dbReference type="GO" id="GO:0008803">
    <property type="term" value="F:bis(5'-nucleosyl)-tetraphosphatase (symmetrical) activity"/>
    <property type="evidence" value="ECO:0007669"/>
    <property type="project" value="UniProtKB-EC"/>
</dbReference>
<evidence type="ECO:0000256" key="4">
    <source>
        <dbReference type="ARBA" id="ARBA00022801"/>
    </source>
</evidence>
<comment type="caution">
    <text evidence="8">The sequence shown here is derived from an EMBL/GenBank/DDBJ whole genome shotgun (WGS) entry which is preliminary data.</text>
</comment>
<dbReference type="PANTHER" id="PTHR35795:SF1">
    <property type="entry name" value="BIS(5'-NUCLEOSYL)-TETRAPHOSPHATASE, SYMMETRICAL"/>
    <property type="match status" value="1"/>
</dbReference>
<dbReference type="NCBIfam" id="TIGR00488">
    <property type="entry name" value="bis(5'-nucleosyl)-tetraphosphatase (symmetrical) YqeK"/>
    <property type="match status" value="1"/>
</dbReference>
<dbReference type="GO" id="GO:0000166">
    <property type="term" value="F:nucleotide binding"/>
    <property type="evidence" value="ECO:0007669"/>
    <property type="project" value="UniProtKB-KW"/>
</dbReference>
<comment type="catalytic activity">
    <reaction evidence="6">
        <text>P(1),P(4)-bis(5'-adenosyl) tetraphosphate + H2O = 2 ADP + 2 H(+)</text>
        <dbReference type="Rhea" id="RHEA:24252"/>
        <dbReference type="ChEBI" id="CHEBI:15377"/>
        <dbReference type="ChEBI" id="CHEBI:15378"/>
        <dbReference type="ChEBI" id="CHEBI:58141"/>
        <dbReference type="ChEBI" id="CHEBI:456216"/>
        <dbReference type="EC" id="3.6.1.41"/>
    </reaction>
</comment>
<evidence type="ECO:0000256" key="5">
    <source>
        <dbReference type="ARBA" id="ARBA00023004"/>
    </source>
</evidence>
<dbReference type="PANTHER" id="PTHR35795">
    <property type="entry name" value="SLR1885 PROTEIN"/>
    <property type="match status" value="1"/>
</dbReference>
<reference evidence="8" key="1">
    <citation type="submission" date="2020-04" db="EMBL/GenBank/DDBJ databases">
        <title>Deep metagenomics examines the oral microbiome during advanced dental caries in children, revealing novel taxa and co-occurrences with host molecules.</title>
        <authorList>
            <person name="Baker J.L."/>
            <person name="Morton J.T."/>
            <person name="Dinis M."/>
            <person name="Alvarez R."/>
            <person name="Tran N.C."/>
            <person name="Knight R."/>
            <person name="Edlund A."/>
        </authorList>
    </citation>
    <scope>NUCLEOTIDE SEQUENCE</scope>
    <source>
        <strain evidence="8">JCVI_38_bin.5</strain>
    </source>
</reference>
<accession>A0A930VX88</accession>
<dbReference type="Proteomes" id="UP000698335">
    <property type="component" value="Unassembled WGS sequence"/>
</dbReference>
<dbReference type="SMART" id="SM00471">
    <property type="entry name" value="HDc"/>
    <property type="match status" value="1"/>
</dbReference>